<proteinExistence type="inferred from homology"/>
<dbReference type="Proteomes" id="UP000057609">
    <property type="component" value="Chromosome"/>
</dbReference>
<evidence type="ECO:0000256" key="4">
    <source>
        <dbReference type="ARBA" id="ARBA00022833"/>
    </source>
</evidence>
<keyword evidence="11" id="KW-1185">Reference proteome</keyword>
<comment type="subcellular location">
    <subcellularLocation>
        <location evidence="6">Cytoplasm</location>
    </subcellularLocation>
</comment>
<feature type="binding site" evidence="6">
    <location>
        <position position="86"/>
    </location>
    <ligand>
        <name>Zn(2+)</name>
        <dbReference type="ChEBI" id="CHEBI:29105"/>
    </ligand>
</feature>
<evidence type="ECO:0000256" key="3">
    <source>
        <dbReference type="ARBA" id="ARBA00022771"/>
    </source>
</evidence>
<dbReference type="RefSeq" id="WP_039744573.1">
    <property type="nucleotide sequence ID" value="NZ_CP009788.1"/>
</dbReference>
<dbReference type="KEGG" id="gpi:GPICK_15065"/>
<dbReference type="Pfam" id="PF21157">
    <property type="entry name" value="DksA_N"/>
    <property type="match status" value="1"/>
</dbReference>
<evidence type="ECO:0000259" key="8">
    <source>
        <dbReference type="Pfam" id="PF01258"/>
    </source>
</evidence>
<dbReference type="Pfam" id="PF01258">
    <property type="entry name" value="zf-dskA_traR"/>
    <property type="match status" value="1"/>
</dbReference>
<dbReference type="HAMAP" id="MF_00926">
    <property type="entry name" value="DksA"/>
    <property type="match status" value="1"/>
</dbReference>
<comment type="subunit">
    <text evidence="6">Interacts directly with the RNA polymerase.</text>
</comment>
<comment type="similarity">
    <text evidence="6">Belongs to the DksA family.</text>
</comment>
<keyword evidence="5" id="KW-0175">Coiled coil</keyword>
<dbReference type="InterPro" id="IPR037187">
    <property type="entry name" value="DnaK_N"/>
</dbReference>
<feature type="domain" description="Zinc finger DksA/TraR C4-type" evidence="8">
    <location>
        <begin position="78"/>
        <end position="113"/>
    </location>
</feature>
<dbReference type="InterPro" id="IPR000962">
    <property type="entry name" value="Znf_DskA_TraR"/>
</dbReference>
<feature type="binding site" evidence="6">
    <location>
        <position position="83"/>
    </location>
    <ligand>
        <name>Zn(2+)</name>
        <dbReference type="ChEBI" id="CHEBI:29105"/>
    </ligand>
</feature>
<feature type="binding site" evidence="6">
    <location>
        <position position="107"/>
    </location>
    <ligand>
        <name>Zn(2+)</name>
        <dbReference type="ChEBI" id="CHEBI:29105"/>
    </ligand>
</feature>
<dbReference type="PROSITE" id="PS01102">
    <property type="entry name" value="ZF_DKSA_1"/>
    <property type="match status" value="1"/>
</dbReference>
<dbReference type="PROSITE" id="PS51128">
    <property type="entry name" value="ZF_DKSA_2"/>
    <property type="match status" value="1"/>
</dbReference>
<feature type="binding site" evidence="6">
    <location>
        <position position="104"/>
    </location>
    <ligand>
        <name>Zn(2+)</name>
        <dbReference type="ChEBI" id="CHEBI:29105"/>
    </ligand>
</feature>
<keyword evidence="2 6" id="KW-0479">Metal-binding</keyword>
<dbReference type="STRING" id="345632.GPICK_15065"/>
<evidence type="ECO:0000313" key="10">
    <source>
        <dbReference type="EMBL" id="AJE04505.1"/>
    </source>
</evidence>
<protein>
    <recommendedName>
        <fullName evidence="6">RNA polymerase-binding transcription factor DksA</fullName>
    </recommendedName>
</protein>
<dbReference type="PANTHER" id="PTHR33823">
    <property type="entry name" value="RNA POLYMERASE-BINDING TRANSCRIPTION FACTOR DKSA-RELATED"/>
    <property type="match status" value="1"/>
</dbReference>
<dbReference type="PRINTS" id="PR00618">
    <property type="entry name" value="DKSAZNFINGER"/>
</dbReference>
<keyword evidence="3 6" id="KW-0863">Zinc-finger</keyword>
<dbReference type="InterPro" id="IPR048489">
    <property type="entry name" value="DksA_N"/>
</dbReference>
<name>A0A0B5BJ56_9BACT</name>
<dbReference type="EMBL" id="CP009788">
    <property type="protein sequence ID" value="AJE04505.1"/>
    <property type="molecule type" value="Genomic_DNA"/>
</dbReference>
<dbReference type="SUPFAM" id="SSF57716">
    <property type="entry name" value="Glucocorticoid receptor-like (DNA-binding domain)"/>
    <property type="match status" value="1"/>
</dbReference>
<dbReference type="OrthoDB" id="9803742at2"/>
<sequence length="118" mass="13789">MDREKLEYFRSILNEEMRSLLEDAGKTVSEMTVDSTNFPDPNDRATQESDRNFELRIRDRERKLINKIKDALERIDDGSFGTCEVCGEDISEARLKARPVTTLCIDCKMEQEQKEKRP</sequence>
<dbReference type="InterPro" id="IPR020460">
    <property type="entry name" value="Znf_C4-type_bac"/>
</dbReference>
<dbReference type="NCBIfam" id="TIGR02420">
    <property type="entry name" value="dksA"/>
    <property type="match status" value="1"/>
</dbReference>
<evidence type="ECO:0000256" key="1">
    <source>
        <dbReference type="ARBA" id="ARBA00022490"/>
    </source>
</evidence>
<keyword evidence="1 6" id="KW-0963">Cytoplasm</keyword>
<dbReference type="AlphaFoldDB" id="A0A0B5BJ56"/>
<dbReference type="PANTHER" id="PTHR33823:SF2">
    <property type="entry name" value="RNA POLYMERASE-BINDING TRANSCRIPTION FACTOR DKSA"/>
    <property type="match status" value="1"/>
</dbReference>
<dbReference type="InterPro" id="IPR012784">
    <property type="entry name" value="DksA_RNA_pol-bd"/>
</dbReference>
<evidence type="ECO:0000313" key="11">
    <source>
        <dbReference type="Proteomes" id="UP000057609"/>
    </source>
</evidence>
<reference evidence="10 11" key="1">
    <citation type="journal article" date="2015" name="Genome Announc.">
        <title>Complete Genome of Geobacter pickeringii G13T, a Metal-Reducing Isolate from Sedimentary Kaolin Deposits.</title>
        <authorList>
            <person name="Badalamenti J.P."/>
            <person name="Bond D.R."/>
        </authorList>
    </citation>
    <scope>NUCLEOTIDE SEQUENCE [LARGE SCALE GENOMIC DNA]</scope>
    <source>
        <strain evidence="10 11">G13</strain>
    </source>
</reference>
<organism evidence="10 11">
    <name type="scientific">Geobacter pickeringii</name>
    <dbReference type="NCBI Taxonomy" id="345632"/>
    <lineage>
        <taxon>Bacteria</taxon>
        <taxon>Pseudomonadati</taxon>
        <taxon>Thermodesulfobacteriota</taxon>
        <taxon>Desulfuromonadia</taxon>
        <taxon>Geobacterales</taxon>
        <taxon>Geobacteraceae</taxon>
        <taxon>Geobacter</taxon>
    </lineage>
</organism>
<feature type="domain" description="DnaK suppressor protein DksA N-terminal" evidence="9">
    <location>
        <begin position="5"/>
        <end position="75"/>
    </location>
</feature>
<evidence type="ECO:0000256" key="2">
    <source>
        <dbReference type="ARBA" id="ARBA00022723"/>
    </source>
</evidence>
<evidence type="ECO:0000256" key="7">
    <source>
        <dbReference type="PROSITE-ProRule" id="PRU00510"/>
    </source>
</evidence>
<dbReference type="GO" id="GO:0008270">
    <property type="term" value="F:zinc ion binding"/>
    <property type="evidence" value="ECO:0007669"/>
    <property type="project" value="UniProtKB-UniRule"/>
</dbReference>
<feature type="zinc finger region" description="dksA C4-type" evidence="7">
    <location>
        <begin position="83"/>
        <end position="107"/>
    </location>
</feature>
<accession>A0A0B5BJ56</accession>
<dbReference type="InterPro" id="IPR020458">
    <property type="entry name" value="Znf_DskA_TraR_CS"/>
</dbReference>
<evidence type="ECO:0000259" key="9">
    <source>
        <dbReference type="Pfam" id="PF21157"/>
    </source>
</evidence>
<gene>
    <name evidence="6" type="primary">dksA</name>
    <name evidence="10" type="ORF">GPICK_15065</name>
</gene>
<keyword evidence="4 6" id="KW-0862">Zinc</keyword>
<dbReference type="GO" id="GO:0005737">
    <property type="term" value="C:cytoplasm"/>
    <property type="evidence" value="ECO:0007669"/>
    <property type="project" value="UniProtKB-SubCell"/>
</dbReference>
<dbReference type="HOGENOM" id="CLU_043144_2_1_7"/>
<dbReference type="Gene3D" id="1.20.120.910">
    <property type="entry name" value="DksA, coiled-coil domain"/>
    <property type="match status" value="1"/>
</dbReference>
<evidence type="ECO:0000256" key="5">
    <source>
        <dbReference type="ARBA" id="ARBA00023054"/>
    </source>
</evidence>
<dbReference type="GO" id="GO:0010468">
    <property type="term" value="P:regulation of gene expression"/>
    <property type="evidence" value="ECO:0007669"/>
    <property type="project" value="UniProtKB-UniRule"/>
</dbReference>
<comment type="function">
    <text evidence="6">Transcription factor that acts by binding directly to the RNA polymerase (RNAP). Required for negative regulation of rRNA expression and positive regulation of several amino acid biosynthesis promoters.</text>
</comment>
<evidence type="ECO:0000256" key="6">
    <source>
        <dbReference type="HAMAP-Rule" id="MF_00926"/>
    </source>
</evidence>
<dbReference type="SUPFAM" id="SSF109635">
    <property type="entry name" value="DnaK suppressor protein DksA, alpha-hairpin domain"/>
    <property type="match status" value="1"/>
</dbReference>